<keyword evidence="3" id="KW-1185">Reference proteome</keyword>
<accession>A0ABV5G0U1</accession>
<evidence type="ECO:0000313" key="3">
    <source>
        <dbReference type="Proteomes" id="UP001589575"/>
    </source>
</evidence>
<dbReference type="InterPro" id="IPR003615">
    <property type="entry name" value="HNH_nuc"/>
</dbReference>
<organism evidence="2 3">
    <name type="scientific">Citricoccus parietis</name>
    <dbReference type="NCBI Taxonomy" id="592307"/>
    <lineage>
        <taxon>Bacteria</taxon>
        <taxon>Bacillati</taxon>
        <taxon>Actinomycetota</taxon>
        <taxon>Actinomycetes</taxon>
        <taxon>Micrococcales</taxon>
        <taxon>Micrococcaceae</taxon>
        <taxon>Citricoccus</taxon>
    </lineage>
</organism>
<protein>
    <submittedName>
        <fullName evidence="2">HNH endonuclease</fullName>
    </submittedName>
</protein>
<comment type="caution">
    <text evidence="2">The sequence shown here is derived from an EMBL/GenBank/DDBJ whole genome shotgun (WGS) entry which is preliminary data.</text>
</comment>
<keyword evidence="2" id="KW-0540">Nuclease</keyword>
<evidence type="ECO:0000259" key="1">
    <source>
        <dbReference type="SMART" id="SM00507"/>
    </source>
</evidence>
<evidence type="ECO:0000313" key="2">
    <source>
        <dbReference type="EMBL" id="MFB9072289.1"/>
    </source>
</evidence>
<gene>
    <name evidence="2" type="ORF">ACFFX0_14200</name>
</gene>
<feature type="domain" description="HNH nuclease" evidence="1">
    <location>
        <begin position="17"/>
        <end position="73"/>
    </location>
</feature>
<dbReference type="Proteomes" id="UP001589575">
    <property type="component" value="Unassembled WGS sequence"/>
</dbReference>
<reference evidence="2 3" key="1">
    <citation type="submission" date="2024-09" db="EMBL/GenBank/DDBJ databases">
        <authorList>
            <person name="Sun Q."/>
            <person name="Mori K."/>
        </authorList>
    </citation>
    <scope>NUCLEOTIDE SEQUENCE [LARGE SCALE GENOMIC DNA]</scope>
    <source>
        <strain evidence="2 3">CCM 7609</strain>
    </source>
</reference>
<sequence length="82" mass="9430">MKFKRSAAGQRALMTARLRNFIKDRDNHTCQNCSISLTKEPHLLLEVDHIVPVSKGGLSTIENLQTLCWKCNRTKSNKMVFR</sequence>
<dbReference type="SMART" id="SM00507">
    <property type="entry name" value="HNHc"/>
    <property type="match status" value="1"/>
</dbReference>
<dbReference type="InterPro" id="IPR002711">
    <property type="entry name" value="HNH"/>
</dbReference>
<keyword evidence="2" id="KW-0255">Endonuclease</keyword>
<dbReference type="InterPro" id="IPR052892">
    <property type="entry name" value="NA-targeting_endonuclease"/>
</dbReference>
<dbReference type="CDD" id="cd00085">
    <property type="entry name" value="HNHc"/>
    <property type="match status" value="1"/>
</dbReference>
<dbReference type="PANTHER" id="PTHR33877">
    <property type="entry name" value="SLL1193 PROTEIN"/>
    <property type="match status" value="1"/>
</dbReference>
<dbReference type="Gene3D" id="1.10.30.50">
    <property type="match status" value="1"/>
</dbReference>
<name>A0ABV5G0U1_9MICC</name>
<dbReference type="Pfam" id="PF01844">
    <property type="entry name" value="HNH"/>
    <property type="match status" value="1"/>
</dbReference>
<proteinExistence type="predicted"/>
<dbReference type="PANTHER" id="PTHR33877:SF1">
    <property type="entry name" value="TYPE IV METHYL-DIRECTED RESTRICTION ENZYME ECOKMCRA"/>
    <property type="match status" value="1"/>
</dbReference>
<keyword evidence="2" id="KW-0378">Hydrolase</keyword>
<dbReference type="GO" id="GO:0004519">
    <property type="term" value="F:endonuclease activity"/>
    <property type="evidence" value="ECO:0007669"/>
    <property type="project" value="UniProtKB-KW"/>
</dbReference>
<dbReference type="EMBL" id="JBHMFI010000001">
    <property type="protein sequence ID" value="MFB9072289.1"/>
    <property type="molecule type" value="Genomic_DNA"/>
</dbReference>